<protein>
    <submittedName>
        <fullName evidence="1">Uncharacterized protein</fullName>
    </submittedName>
</protein>
<comment type="caution">
    <text evidence="1">The sequence shown here is derived from an EMBL/GenBank/DDBJ whole genome shotgun (WGS) entry which is preliminary data.</text>
</comment>
<dbReference type="EMBL" id="AMCI01001593">
    <property type="protein sequence ID" value="EJX05060.1"/>
    <property type="molecule type" value="Genomic_DNA"/>
</dbReference>
<sequence>MNYLLFEKIHLMFLIFTIAIKVVFAKISVGGKASVKAQDADKMKII</sequence>
<reference evidence="1" key="1">
    <citation type="journal article" date="2012" name="PLoS ONE">
        <title>Gene sets for utilization of primary and secondary nutrition supplies in the distal gut of endangered iberian lynx.</title>
        <authorList>
            <person name="Alcaide M."/>
            <person name="Messina E."/>
            <person name="Richter M."/>
            <person name="Bargiela R."/>
            <person name="Peplies J."/>
            <person name="Huws S.A."/>
            <person name="Newbold C.J."/>
            <person name="Golyshin P.N."/>
            <person name="Simon M.A."/>
            <person name="Lopez G."/>
            <person name="Yakimov M.M."/>
            <person name="Ferrer M."/>
        </authorList>
    </citation>
    <scope>NUCLEOTIDE SEQUENCE</scope>
</reference>
<evidence type="ECO:0000313" key="1">
    <source>
        <dbReference type="EMBL" id="EJX05060.1"/>
    </source>
</evidence>
<proteinExistence type="predicted"/>
<organism evidence="1">
    <name type="scientific">gut metagenome</name>
    <dbReference type="NCBI Taxonomy" id="749906"/>
    <lineage>
        <taxon>unclassified sequences</taxon>
        <taxon>metagenomes</taxon>
        <taxon>organismal metagenomes</taxon>
    </lineage>
</organism>
<feature type="non-terminal residue" evidence="1">
    <location>
        <position position="46"/>
    </location>
</feature>
<accession>J9GWQ2</accession>
<dbReference type="AlphaFoldDB" id="J9GWQ2"/>
<gene>
    <name evidence="1" type="ORF">EVA_06832</name>
</gene>
<name>J9GWQ2_9ZZZZ</name>